<keyword evidence="1" id="KW-0418">Kinase</keyword>
<name>A0A2U9IXC5_9CREN</name>
<accession>A0A2U9IXC5</accession>
<evidence type="ECO:0000313" key="2">
    <source>
        <dbReference type="Proteomes" id="UP000247586"/>
    </source>
</evidence>
<organism evidence="1 2">
    <name type="scientific">Metallosphaera hakonensis JCM 8857 = DSM 7519</name>
    <dbReference type="NCBI Taxonomy" id="1293036"/>
    <lineage>
        <taxon>Archaea</taxon>
        <taxon>Thermoproteota</taxon>
        <taxon>Thermoprotei</taxon>
        <taxon>Sulfolobales</taxon>
        <taxon>Sulfolobaceae</taxon>
        <taxon>Metallosphaera</taxon>
    </lineage>
</organism>
<dbReference type="GeneID" id="36835622"/>
<proteinExistence type="predicted"/>
<dbReference type="RefSeq" id="WP_054836285.1">
    <property type="nucleotide sequence ID" value="NZ_BBBA01000002.1"/>
</dbReference>
<keyword evidence="1" id="KW-0723">Serine/threonine-protein kinase</keyword>
<keyword evidence="1" id="KW-0808">Transferase</keyword>
<dbReference type="GO" id="GO:0004674">
    <property type="term" value="F:protein serine/threonine kinase activity"/>
    <property type="evidence" value="ECO:0007669"/>
    <property type="project" value="UniProtKB-KW"/>
</dbReference>
<reference evidence="1 2" key="1">
    <citation type="submission" date="2018-05" db="EMBL/GenBank/DDBJ databases">
        <title>Complete Genome Sequences of Extremely Thermoacidophilic, Metal-Mobilizing Type-Strain Members of the Archaeal Family Sulfolobaceae: Acidianus brierleyi DSM-1651T, Acidianus sulfidivorans DSM-18786T, Metallosphaera hakonensis DSM-7519T, and Metallosphaera prunae DSM-10039T.</title>
        <authorList>
            <person name="Counts J.A."/>
            <person name="Kelly R.M."/>
        </authorList>
    </citation>
    <scope>NUCLEOTIDE SEQUENCE [LARGE SCALE GENOMIC DNA]</scope>
    <source>
        <strain evidence="1 2">HO1-1</strain>
    </source>
</reference>
<sequence length="199" mass="23001">MVEIGNLIFPRHSREIEDELLSAGIRRAYSLGSTVLGKYRVLGKGKTGVVVLTEDLLALKIRRVDSPKESMEFEARMQIRAGDVAPRVINYGRNFILMEYVRGRHLDYRESPETILDLIGRAFSLERVNLEHRELVHPWKNVLVTRNRTYILDYDSVSIKERAYNVNKILNAFNLHDLAKAYKKGEMGLEELTRRILTS</sequence>
<dbReference type="SUPFAM" id="SSF56112">
    <property type="entry name" value="Protein kinase-like (PK-like)"/>
    <property type="match status" value="1"/>
</dbReference>
<gene>
    <name evidence="1" type="ORF">DFR87_09730</name>
</gene>
<dbReference type="STRING" id="1293036.GCA_001315825_00690"/>
<reference evidence="2" key="2">
    <citation type="submission" date="2020-03" db="EMBL/GenBank/DDBJ databases">
        <title>Complete Genome Sequences of Extremely Thermoacidophilic, Metal-Mobilizing Type-Strain Members of the Archaeal Family Sulfolobaceae: Acidianus brierleyi DSM-1651T, Acidianus sulfidivorans DSM-18786T, Metallosphaera hakonensis DSM-7519T, and Metallosphaera prunae DSM-10039T.</title>
        <authorList>
            <person name="Counts J.A."/>
            <person name="Kelly R.M."/>
        </authorList>
    </citation>
    <scope>NUCLEOTIDE SEQUENCE [LARGE SCALE GENOMIC DNA]</scope>
    <source>
        <strain evidence="2">HO1-1</strain>
    </source>
</reference>
<dbReference type="Proteomes" id="UP000247586">
    <property type="component" value="Chromosome"/>
</dbReference>
<evidence type="ECO:0000313" key="1">
    <source>
        <dbReference type="EMBL" id="AWS00670.1"/>
    </source>
</evidence>
<dbReference type="InterPro" id="IPR011009">
    <property type="entry name" value="Kinase-like_dom_sf"/>
</dbReference>
<dbReference type="KEGG" id="mhk:DFR87_09730"/>
<dbReference type="EMBL" id="CP029287">
    <property type="protein sequence ID" value="AWS00670.1"/>
    <property type="molecule type" value="Genomic_DNA"/>
</dbReference>
<dbReference type="OrthoDB" id="86092at2157"/>
<keyword evidence="2" id="KW-1185">Reference proteome</keyword>
<reference evidence="2" key="3">
    <citation type="submission" date="2020-03" db="EMBL/GenBank/DDBJ databases">
        <title>Sequencing and Assembly of Multiple Reported Metal-Biooxidizing Members of the Extremely Thermoacidophilic Archaeal Family Sulfolobaceae.</title>
        <authorList>
            <person name="Counts J.A."/>
            <person name="Kelly R.M."/>
        </authorList>
    </citation>
    <scope>NUCLEOTIDE SEQUENCE [LARGE SCALE GENOMIC DNA]</scope>
    <source>
        <strain evidence="2">HO1-1</strain>
    </source>
</reference>
<protein>
    <submittedName>
        <fullName evidence="1">Serine/threonine protein kinase</fullName>
    </submittedName>
</protein>
<dbReference type="AlphaFoldDB" id="A0A2U9IXC5"/>